<dbReference type="EMBL" id="JACHIA010000006">
    <property type="protein sequence ID" value="MBB6070831.1"/>
    <property type="molecule type" value="Genomic_DNA"/>
</dbReference>
<evidence type="ECO:0000256" key="7">
    <source>
        <dbReference type="ARBA" id="ARBA00023125"/>
    </source>
</evidence>
<feature type="domain" description="Topo IIA-type catalytic" evidence="13">
    <location>
        <begin position="52"/>
        <end position="516"/>
    </location>
</feature>
<evidence type="ECO:0000256" key="6">
    <source>
        <dbReference type="ARBA" id="ARBA00023029"/>
    </source>
</evidence>
<dbReference type="Proteomes" id="UP000582837">
    <property type="component" value="Unassembled WGS sequence"/>
</dbReference>
<dbReference type="GO" id="GO:0006261">
    <property type="term" value="P:DNA-templated DNA replication"/>
    <property type="evidence" value="ECO:0007669"/>
    <property type="project" value="UniProtKB-UniRule"/>
</dbReference>
<dbReference type="GO" id="GO:0005524">
    <property type="term" value="F:ATP binding"/>
    <property type="evidence" value="ECO:0007669"/>
    <property type="project" value="UniProtKB-UniRule"/>
</dbReference>
<comment type="subcellular location">
    <subcellularLocation>
        <location evidence="9">Cytoplasm</location>
    </subcellularLocation>
</comment>
<keyword evidence="4 9" id="KW-0547">Nucleotide-binding</keyword>
<comment type="subunit">
    <text evidence="9">Heterotetramer, composed of two GyrA and two GyrB chains. In the heterotetramer, GyrA contains the active site tyrosine that forms a transient covalent intermediate with DNA, while GyrB binds cofactors and catalyzes ATP hydrolysis.</text>
</comment>
<dbReference type="PANTHER" id="PTHR43493">
    <property type="entry name" value="DNA GYRASE/TOPOISOMERASE SUBUNIT A"/>
    <property type="match status" value="1"/>
</dbReference>
<dbReference type="NCBIfam" id="TIGR01063">
    <property type="entry name" value="gyrA"/>
    <property type="match status" value="1"/>
</dbReference>
<evidence type="ECO:0000256" key="1">
    <source>
        <dbReference type="ARBA" id="ARBA00000185"/>
    </source>
</evidence>
<feature type="compositionally biased region" description="Acidic residues" evidence="12">
    <location>
        <begin position="1"/>
        <end position="15"/>
    </location>
</feature>
<keyword evidence="6 9" id="KW-0799">Topoisomerase</keyword>
<dbReference type="Pfam" id="PF03989">
    <property type="entry name" value="DNA_gyraseA_C"/>
    <property type="match status" value="6"/>
</dbReference>
<evidence type="ECO:0000256" key="8">
    <source>
        <dbReference type="ARBA" id="ARBA00023235"/>
    </source>
</evidence>
<dbReference type="NCBIfam" id="NF004044">
    <property type="entry name" value="PRK05561.1"/>
    <property type="match status" value="1"/>
</dbReference>
<dbReference type="GO" id="GO:0005737">
    <property type="term" value="C:cytoplasm"/>
    <property type="evidence" value="ECO:0007669"/>
    <property type="project" value="UniProtKB-SubCell"/>
</dbReference>
<dbReference type="GO" id="GO:0005694">
    <property type="term" value="C:chromosome"/>
    <property type="evidence" value="ECO:0007669"/>
    <property type="project" value="InterPro"/>
</dbReference>
<comment type="caution">
    <text evidence="14">The sequence shown here is derived from an EMBL/GenBank/DDBJ whole genome shotgun (WGS) entry which is preliminary data.</text>
</comment>
<dbReference type="FunFam" id="3.30.1360.40:FF:000002">
    <property type="entry name" value="DNA gyrase subunit A"/>
    <property type="match status" value="1"/>
</dbReference>
<dbReference type="RefSeq" id="WP_170033169.1">
    <property type="nucleotide sequence ID" value="NZ_JABDTL010000001.1"/>
</dbReference>
<dbReference type="InterPro" id="IPR050220">
    <property type="entry name" value="Type_II_DNA_Topoisomerases"/>
</dbReference>
<dbReference type="InterPro" id="IPR013760">
    <property type="entry name" value="Topo_IIA-like_dom_sf"/>
</dbReference>
<dbReference type="Gene3D" id="2.120.10.90">
    <property type="entry name" value="DNA gyrase/topoisomerase IV, subunit A, C-terminal"/>
    <property type="match status" value="1"/>
</dbReference>
<dbReference type="PROSITE" id="PS52040">
    <property type="entry name" value="TOPO_IIA"/>
    <property type="match status" value="1"/>
</dbReference>
<dbReference type="PANTHER" id="PTHR43493:SF5">
    <property type="entry name" value="DNA GYRASE SUBUNIT A, CHLOROPLASTIC_MITOCHONDRIAL"/>
    <property type="match status" value="1"/>
</dbReference>
<dbReference type="EC" id="5.6.2.2" evidence="9"/>
<gene>
    <name evidence="9" type="primary">gyrA</name>
    <name evidence="14" type="ORF">HNQ61_002453</name>
</gene>
<evidence type="ECO:0000256" key="5">
    <source>
        <dbReference type="ARBA" id="ARBA00022840"/>
    </source>
</evidence>
<keyword evidence="15" id="KW-1185">Reference proteome</keyword>
<keyword evidence="8 9" id="KW-0413">Isomerase</keyword>
<evidence type="ECO:0000256" key="3">
    <source>
        <dbReference type="ARBA" id="ARBA00022490"/>
    </source>
</evidence>
<feature type="active site" description="O-(5'-phospho-DNA)-tyrosine intermediate" evidence="9 10">
    <location>
        <position position="140"/>
    </location>
</feature>
<reference evidence="14 15" key="1">
    <citation type="submission" date="2020-08" db="EMBL/GenBank/DDBJ databases">
        <title>Genomic Encyclopedia of Type Strains, Phase IV (KMG-IV): sequencing the most valuable type-strain genomes for metagenomic binning, comparative biology and taxonomic classification.</title>
        <authorList>
            <person name="Goeker M."/>
        </authorList>
    </citation>
    <scope>NUCLEOTIDE SEQUENCE [LARGE SCALE GENOMIC DNA]</scope>
    <source>
        <strain evidence="14 15">DSM 29007</strain>
    </source>
</reference>
<dbReference type="GO" id="GO:0034335">
    <property type="term" value="F:DNA negative supercoiling activity"/>
    <property type="evidence" value="ECO:0007669"/>
    <property type="project" value="UniProtKB-ARBA"/>
</dbReference>
<dbReference type="FunFam" id="1.10.268.10:FF:000001">
    <property type="entry name" value="DNA gyrase subunit A"/>
    <property type="match status" value="1"/>
</dbReference>
<dbReference type="InterPro" id="IPR013757">
    <property type="entry name" value="Topo_IIA_A_a_sf"/>
</dbReference>
<evidence type="ECO:0000256" key="9">
    <source>
        <dbReference type="HAMAP-Rule" id="MF_01897"/>
    </source>
</evidence>
<dbReference type="AlphaFoldDB" id="A0A841GYH6"/>
<feature type="coiled-coil region" evidence="11">
    <location>
        <begin position="454"/>
        <end position="495"/>
    </location>
</feature>
<dbReference type="InterPro" id="IPR006691">
    <property type="entry name" value="GyrA/parC_rep"/>
</dbReference>
<dbReference type="InterPro" id="IPR035516">
    <property type="entry name" value="Gyrase/topoIV_suA_C"/>
</dbReference>
<dbReference type="Gene3D" id="1.10.268.10">
    <property type="entry name" value="Topoisomerase, domain 3"/>
    <property type="match status" value="1"/>
</dbReference>
<feature type="region of interest" description="Disordered" evidence="12">
    <location>
        <begin position="850"/>
        <end position="890"/>
    </location>
</feature>
<evidence type="ECO:0000259" key="13">
    <source>
        <dbReference type="PROSITE" id="PS52040"/>
    </source>
</evidence>
<dbReference type="FunFam" id="2.120.10.90:FF:000004">
    <property type="entry name" value="DNA gyrase subunit A"/>
    <property type="match status" value="1"/>
</dbReference>
<keyword evidence="3 9" id="KW-0963">Cytoplasm</keyword>
<dbReference type="HAMAP" id="MF_01897">
    <property type="entry name" value="GyrA"/>
    <property type="match status" value="1"/>
</dbReference>
<feature type="region of interest" description="Disordered" evidence="12">
    <location>
        <begin position="1"/>
        <end position="23"/>
    </location>
</feature>
<keyword evidence="5 9" id="KW-0067">ATP-binding</keyword>
<evidence type="ECO:0000313" key="15">
    <source>
        <dbReference type="Proteomes" id="UP000582837"/>
    </source>
</evidence>
<proteinExistence type="inferred from homology"/>
<comment type="function">
    <text evidence="9">A type II topoisomerase that negatively supercoils closed circular double-stranded (ds) DNA in an ATP-dependent manner to modulate DNA topology and maintain chromosomes in an underwound state. Negative supercoiling favors strand separation, and DNA replication, transcription, recombination and repair, all of which involve strand separation. Also able to catalyze the interconversion of other topological isomers of dsDNA rings, including catenanes and knotted rings. Type II topoisomerases break and join 2 DNA strands simultaneously in an ATP-dependent manner.</text>
</comment>
<name>A0A841GYH6_9BACT</name>
<comment type="catalytic activity">
    <reaction evidence="1 9 10">
        <text>ATP-dependent breakage, passage and rejoining of double-stranded DNA.</text>
        <dbReference type="EC" id="5.6.2.2"/>
    </reaction>
</comment>
<dbReference type="GO" id="GO:0009330">
    <property type="term" value="C:DNA topoisomerase type II (double strand cut, ATP-hydrolyzing) complex"/>
    <property type="evidence" value="ECO:0007669"/>
    <property type="project" value="TreeGrafter"/>
</dbReference>
<dbReference type="InterPro" id="IPR013758">
    <property type="entry name" value="Topo_IIA_A/C_ab"/>
</dbReference>
<feature type="compositionally biased region" description="Acidic residues" evidence="12">
    <location>
        <begin position="871"/>
        <end position="890"/>
    </location>
</feature>
<dbReference type="Gene3D" id="3.90.199.10">
    <property type="entry name" value="Topoisomerase II, domain 5"/>
    <property type="match status" value="1"/>
</dbReference>
<protein>
    <recommendedName>
        <fullName evidence="9">DNA gyrase subunit A</fullName>
        <ecNumber evidence="9">5.6.2.2</ecNumber>
    </recommendedName>
</protein>
<comment type="miscellaneous">
    <text evidence="9">Few gyrases are as efficient as E.coli at forming negative supercoils. Not all organisms have 2 type II topoisomerases; in organisms with a single type II topoisomerase this enzyme also has to decatenate newly replicated chromosomes.</text>
</comment>
<dbReference type="InterPro" id="IPR002205">
    <property type="entry name" value="Topo_IIA_dom_A"/>
</dbReference>
<accession>A0A841GYH6</accession>
<dbReference type="FunFam" id="3.90.199.10:FF:000001">
    <property type="entry name" value="DNA gyrase subunit A"/>
    <property type="match status" value="1"/>
</dbReference>
<evidence type="ECO:0000256" key="12">
    <source>
        <dbReference type="SAM" id="MobiDB-lite"/>
    </source>
</evidence>
<dbReference type="GO" id="GO:0003677">
    <property type="term" value="F:DNA binding"/>
    <property type="evidence" value="ECO:0007669"/>
    <property type="project" value="UniProtKB-UniRule"/>
</dbReference>
<keyword evidence="7 9" id="KW-0238">DNA-binding</keyword>
<dbReference type="CDD" id="cd00187">
    <property type="entry name" value="TOP4c"/>
    <property type="match status" value="1"/>
</dbReference>
<dbReference type="Pfam" id="PF00521">
    <property type="entry name" value="DNA_topoisoIV"/>
    <property type="match status" value="1"/>
</dbReference>
<comment type="similarity">
    <text evidence="2 9">Belongs to the type II topoisomerase GyrA/ParC subunit family.</text>
</comment>
<dbReference type="SMART" id="SM00434">
    <property type="entry name" value="TOP4c"/>
    <property type="match status" value="1"/>
</dbReference>
<evidence type="ECO:0000313" key="14">
    <source>
        <dbReference type="EMBL" id="MBB6070831.1"/>
    </source>
</evidence>
<dbReference type="NCBIfam" id="NF004043">
    <property type="entry name" value="PRK05560.1"/>
    <property type="match status" value="1"/>
</dbReference>
<evidence type="ECO:0000256" key="2">
    <source>
        <dbReference type="ARBA" id="ARBA00008263"/>
    </source>
</evidence>
<sequence>MSDDFTPDLPEDEGTPDLPAGPTSRIINRLIEDEMRESFIDYSMSVIVQRALPDVRDGLKPVHRRILYAMSEAGLIPTRPYKKCATVVGDVLGKYHPHGDSSVYDALVRMVQDFSLRYPLVDGQGNFGSIDGDAAAAYRYTESRMAPLALELLADIDKDTVDFAPNYDDRLTEPRVLPAKVPNLLINGSSGIAVGMATNIPPHNLREVVAACVHLIDNPDATWEDLHQFVRGPDFPTGGIIYGRDGFRGAYEHGRGRVVLRARAEIEEKDGGRGERIIITEVPFQVNKSRLIEHIAELVRDKKIEGISDLRDESDRNIRVVIDLKRDAIPHIVLNQLFKHTQLQSTFGIIMLSLVGGVPKVMGLREMLQHFVQHRHVVVRRRAEFELRKAREREHILEGLKIAVDNIDEVIAIIRGSETTAEAGESLRGRFGLSERQSDAILNMRLARLTGLEIEQLESELADVRATIADLEDILANVERRKSIIKDELTEVSDKFGDERRTDILGDAGSLSIEDLIPDEEMVITVSHAGYIKRVPSDTYRAQARGGRGIEGMKTKEEDWVEHLFLANTHDYLMFFTRDGQCYWLKVHEVPVGSRNSRGKPVVNLINMGGDEKIAALVPVRTFAHDKSLIFATRNGVVKKTSLAAYGNPRRVGINAMNVLDGDELISVQLADGNCDVVLATRDGMAIRFEESDAREMGRATTGVRGISLRKGDLVIGMVVTKAGSTLLVMTEKGMGKRTPVEDYRRQNRGGMGVINVKTSDKTGRVVAMKEVHPGDELMVITREGIIIRTPVDGIRVIGRNTQGVKIINLGSKDSVMDVARVVNEDEEPLPILDATESTGQEVVDSVALEETLGIDPDFDDDDGGVSLDTPADDEPEEDSLDELRADDDF</sequence>
<organism evidence="14 15">
    <name type="scientific">Longimicrobium terrae</name>
    <dbReference type="NCBI Taxonomy" id="1639882"/>
    <lineage>
        <taxon>Bacteria</taxon>
        <taxon>Pseudomonadati</taxon>
        <taxon>Gemmatimonadota</taxon>
        <taxon>Longimicrobiia</taxon>
        <taxon>Longimicrobiales</taxon>
        <taxon>Longimicrobiaceae</taxon>
        <taxon>Longimicrobium</taxon>
    </lineage>
</organism>
<evidence type="ECO:0000256" key="4">
    <source>
        <dbReference type="ARBA" id="ARBA00022741"/>
    </source>
</evidence>
<evidence type="ECO:0000256" key="10">
    <source>
        <dbReference type="PROSITE-ProRule" id="PRU01384"/>
    </source>
</evidence>
<dbReference type="SUPFAM" id="SSF56719">
    <property type="entry name" value="Type II DNA topoisomerase"/>
    <property type="match status" value="1"/>
</dbReference>
<keyword evidence="11" id="KW-0175">Coiled coil</keyword>
<dbReference type="Gene3D" id="3.30.1360.40">
    <property type="match status" value="1"/>
</dbReference>
<evidence type="ECO:0000256" key="11">
    <source>
        <dbReference type="SAM" id="Coils"/>
    </source>
</evidence>
<dbReference type="SUPFAM" id="SSF101904">
    <property type="entry name" value="GyrA/ParC C-terminal domain-like"/>
    <property type="match status" value="1"/>
</dbReference>
<feature type="short sequence motif" description="GyrA-box" evidence="9">
    <location>
        <begin position="543"/>
        <end position="549"/>
    </location>
</feature>
<dbReference type="InterPro" id="IPR005743">
    <property type="entry name" value="GyrA"/>
</dbReference>
<dbReference type="GO" id="GO:0006265">
    <property type="term" value="P:DNA topological change"/>
    <property type="evidence" value="ECO:0007669"/>
    <property type="project" value="UniProtKB-UniRule"/>
</dbReference>